<dbReference type="RefSeq" id="WP_191160908.1">
    <property type="nucleotide sequence ID" value="NZ_JACXAI010000033.1"/>
</dbReference>
<dbReference type="PRINTS" id="PR00111">
    <property type="entry name" value="ABHYDROLASE"/>
</dbReference>
<dbReference type="EMBL" id="JACXAI010000033">
    <property type="protein sequence ID" value="MBD1382575.1"/>
    <property type="molecule type" value="Genomic_DNA"/>
</dbReference>
<dbReference type="InterPro" id="IPR000073">
    <property type="entry name" value="AB_hydrolase_1"/>
</dbReference>
<organism evidence="2 3">
    <name type="scientific">Metabacillus arenae</name>
    <dbReference type="NCBI Taxonomy" id="2771434"/>
    <lineage>
        <taxon>Bacteria</taxon>
        <taxon>Bacillati</taxon>
        <taxon>Bacillota</taxon>
        <taxon>Bacilli</taxon>
        <taxon>Bacillales</taxon>
        <taxon>Bacillaceae</taxon>
        <taxon>Metabacillus</taxon>
    </lineage>
</organism>
<keyword evidence="2" id="KW-0378">Hydrolase</keyword>
<sequence>MNNSSHFTMNVQGINVYYERYYNPSKPPLVLVHGFLSSTFCYRKLIPLLKDEFEIIAIDLPPFGKSEKSTSFVYSYRNMANLVIKMVDRLHIKNAYLAGHSMGGQISLYAIKARPDLFKKVILLCSSGYMKRAHSSLVFSSYIPYFYLFIKHWLARQGGVLRNLSNVVHDRTLIDQEMMDGYVQPFYDDKIFLALTRMIRDREGDLSPEDLNSIEVPSLIIWGEEDKVIPVHIGEKLHKDLRNSSFVSFKKTGHLIPEERPEYVSEKMFDFCHI</sequence>
<feature type="domain" description="AB hydrolase-1" evidence="1">
    <location>
        <begin position="27"/>
        <end position="261"/>
    </location>
</feature>
<dbReference type="AlphaFoldDB" id="A0A926NKS9"/>
<evidence type="ECO:0000313" key="3">
    <source>
        <dbReference type="Proteomes" id="UP000626844"/>
    </source>
</evidence>
<dbReference type="PANTHER" id="PTHR46438">
    <property type="entry name" value="ALPHA/BETA-HYDROLASES SUPERFAMILY PROTEIN"/>
    <property type="match status" value="1"/>
</dbReference>
<dbReference type="InterPro" id="IPR029058">
    <property type="entry name" value="AB_hydrolase_fold"/>
</dbReference>
<dbReference type="PANTHER" id="PTHR46438:SF11">
    <property type="entry name" value="LIPASE-RELATED"/>
    <property type="match status" value="1"/>
</dbReference>
<dbReference type="SUPFAM" id="SSF53474">
    <property type="entry name" value="alpha/beta-Hydrolases"/>
    <property type="match status" value="1"/>
</dbReference>
<keyword evidence="3" id="KW-1185">Reference proteome</keyword>
<dbReference type="InterPro" id="IPR000639">
    <property type="entry name" value="Epox_hydrolase-like"/>
</dbReference>
<dbReference type="Gene3D" id="3.40.50.1820">
    <property type="entry name" value="alpha/beta hydrolase"/>
    <property type="match status" value="1"/>
</dbReference>
<reference evidence="2" key="1">
    <citation type="submission" date="2020-09" db="EMBL/GenBank/DDBJ databases">
        <title>A novel bacterium of genus Bacillus, isolated from South China Sea.</title>
        <authorList>
            <person name="Huang H."/>
            <person name="Mo K."/>
            <person name="Hu Y."/>
        </authorList>
    </citation>
    <scope>NUCLEOTIDE SEQUENCE</scope>
    <source>
        <strain evidence="2">IB182487</strain>
    </source>
</reference>
<comment type="caution">
    <text evidence="2">The sequence shown here is derived from an EMBL/GenBank/DDBJ whole genome shotgun (WGS) entry which is preliminary data.</text>
</comment>
<evidence type="ECO:0000313" key="2">
    <source>
        <dbReference type="EMBL" id="MBD1382575.1"/>
    </source>
</evidence>
<protein>
    <submittedName>
        <fullName evidence="2">Alpha/beta hydrolase</fullName>
    </submittedName>
</protein>
<dbReference type="PRINTS" id="PR00412">
    <property type="entry name" value="EPOXHYDRLASE"/>
</dbReference>
<dbReference type="Pfam" id="PF00561">
    <property type="entry name" value="Abhydrolase_1"/>
    <property type="match status" value="1"/>
</dbReference>
<dbReference type="Proteomes" id="UP000626844">
    <property type="component" value="Unassembled WGS sequence"/>
</dbReference>
<gene>
    <name evidence="2" type="ORF">IC621_20435</name>
</gene>
<proteinExistence type="predicted"/>
<dbReference type="GO" id="GO:0016787">
    <property type="term" value="F:hydrolase activity"/>
    <property type="evidence" value="ECO:0007669"/>
    <property type="project" value="UniProtKB-KW"/>
</dbReference>
<accession>A0A926NKS9</accession>
<name>A0A926NKS9_9BACI</name>
<evidence type="ECO:0000259" key="1">
    <source>
        <dbReference type="Pfam" id="PF00561"/>
    </source>
</evidence>